<gene>
    <name evidence="1" type="ORF">CLV68_2026</name>
</gene>
<organism evidence="1 2">
    <name type="scientific">Actinokineospora cianjurensis</name>
    <dbReference type="NCBI Taxonomy" id="585224"/>
    <lineage>
        <taxon>Bacteria</taxon>
        <taxon>Bacillati</taxon>
        <taxon>Actinomycetota</taxon>
        <taxon>Actinomycetes</taxon>
        <taxon>Pseudonocardiales</taxon>
        <taxon>Pseudonocardiaceae</taxon>
        <taxon>Actinokineospora</taxon>
    </lineage>
</organism>
<proteinExistence type="predicted"/>
<name>A0A421BAY7_9PSEU</name>
<accession>A0A421BAY7</accession>
<keyword evidence="2" id="KW-1185">Reference proteome</keyword>
<sequence>MDEHDVVGLISGELGGGLAVDPGALARYGRQADAMAEDVRRSGRGLAEVDGTGFGWIGRESGFADAVRDCAVDLRDRVRDAADEVQRLGIAVARAGAEHRRQDRDNAARLV</sequence>
<reference evidence="1 2" key="1">
    <citation type="submission" date="2018-10" db="EMBL/GenBank/DDBJ databases">
        <title>Genomic Encyclopedia of Archaeal and Bacterial Type Strains, Phase II (KMG-II): from individual species to whole genera.</title>
        <authorList>
            <person name="Goeker M."/>
        </authorList>
    </citation>
    <scope>NUCLEOTIDE SEQUENCE [LARGE SCALE GENOMIC DNA]</scope>
    <source>
        <strain evidence="1 2">DSM 45657</strain>
    </source>
</reference>
<dbReference type="OrthoDB" id="3696988at2"/>
<protein>
    <recommendedName>
        <fullName evidence="3">Excreted virulence factor EspC (Type VII ESX diderm)</fullName>
    </recommendedName>
</protein>
<comment type="caution">
    <text evidence="1">The sequence shown here is derived from an EMBL/GenBank/DDBJ whole genome shotgun (WGS) entry which is preliminary data.</text>
</comment>
<evidence type="ECO:0000313" key="1">
    <source>
        <dbReference type="EMBL" id="RLK61485.1"/>
    </source>
</evidence>
<evidence type="ECO:0000313" key="2">
    <source>
        <dbReference type="Proteomes" id="UP000282454"/>
    </source>
</evidence>
<dbReference type="Proteomes" id="UP000282454">
    <property type="component" value="Unassembled WGS sequence"/>
</dbReference>
<dbReference type="EMBL" id="RCDD01000001">
    <property type="protein sequence ID" value="RLK61485.1"/>
    <property type="molecule type" value="Genomic_DNA"/>
</dbReference>
<dbReference type="AlphaFoldDB" id="A0A421BAY7"/>
<dbReference type="RefSeq" id="WP_121390126.1">
    <property type="nucleotide sequence ID" value="NZ_RCDD01000001.1"/>
</dbReference>
<evidence type="ECO:0008006" key="3">
    <source>
        <dbReference type="Google" id="ProtNLM"/>
    </source>
</evidence>